<reference evidence="1 2" key="1">
    <citation type="journal article" date="2015" name="Nature">
        <title>rRNA introns, odd ribosomes, and small enigmatic genomes across a large radiation of phyla.</title>
        <authorList>
            <person name="Brown C.T."/>
            <person name="Hug L.A."/>
            <person name="Thomas B.C."/>
            <person name="Sharon I."/>
            <person name="Castelle C.J."/>
            <person name="Singh A."/>
            <person name="Wilkins M.J."/>
            <person name="Williams K.H."/>
            <person name="Banfield J.F."/>
        </authorList>
    </citation>
    <scope>NUCLEOTIDE SEQUENCE [LARGE SCALE GENOMIC DNA]</scope>
</reference>
<dbReference type="EMBL" id="LCPB01000021">
    <property type="protein sequence ID" value="KKU88993.1"/>
    <property type="molecule type" value="Genomic_DNA"/>
</dbReference>
<evidence type="ECO:0000313" key="1">
    <source>
        <dbReference type="EMBL" id="KKU88993.1"/>
    </source>
</evidence>
<proteinExistence type="predicted"/>
<dbReference type="Proteomes" id="UP000033882">
    <property type="component" value="Unassembled WGS sequence"/>
</dbReference>
<evidence type="ECO:0000313" key="2">
    <source>
        <dbReference type="Proteomes" id="UP000033882"/>
    </source>
</evidence>
<gene>
    <name evidence="1" type="ORF">UY19_C0021G0023</name>
</gene>
<name>A0A0G1WFA3_9BACT</name>
<comment type="caution">
    <text evidence="1">The sequence shown here is derived from an EMBL/GenBank/DDBJ whole genome shotgun (WGS) entry which is preliminary data.</text>
</comment>
<sequence>MKSELVISIDTGTHTNAIGMNLSLLLMAADGVEFTDPSNKAEEKGLSQDLINLKNDLFRIVGVKRIFFSQKSITIIKTDAPNRKGIISAAKRRIHKYPF</sequence>
<accession>A0A0G1WFA3</accession>
<organism evidence="1 2">
    <name type="scientific">Candidatus Wolfebacteria bacterium GW2011_GWA2_47_9b</name>
    <dbReference type="NCBI Taxonomy" id="1619005"/>
    <lineage>
        <taxon>Bacteria</taxon>
        <taxon>Candidatus Wolfeibacteriota</taxon>
    </lineage>
</organism>
<dbReference type="AlphaFoldDB" id="A0A0G1WFA3"/>
<protein>
    <submittedName>
        <fullName evidence="1">Uncharacterized protein</fullName>
    </submittedName>
</protein>